<protein>
    <submittedName>
        <fullName evidence="1 2">Uncharacterized protein</fullName>
    </submittedName>
</protein>
<name>A0A2K1K8G7_PHYPA</name>
<keyword evidence="3" id="KW-1185">Reference proteome</keyword>
<reference evidence="2" key="3">
    <citation type="submission" date="2020-12" db="UniProtKB">
        <authorList>
            <consortium name="EnsemblPlants"/>
        </authorList>
    </citation>
    <scope>IDENTIFICATION</scope>
</reference>
<accession>A0A2K1K8G7</accession>
<reference evidence="1 3" key="1">
    <citation type="journal article" date="2008" name="Science">
        <title>The Physcomitrella genome reveals evolutionary insights into the conquest of land by plants.</title>
        <authorList>
            <person name="Rensing S."/>
            <person name="Lang D."/>
            <person name="Zimmer A."/>
            <person name="Terry A."/>
            <person name="Salamov A."/>
            <person name="Shapiro H."/>
            <person name="Nishiyama T."/>
            <person name="Perroud P.-F."/>
            <person name="Lindquist E."/>
            <person name="Kamisugi Y."/>
            <person name="Tanahashi T."/>
            <person name="Sakakibara K."/>
            <person name="Fujita T."/>
            <person name="Oishi K."/>
            <person name="Shin-I T."/>
            <person name="Kuroki Y."/>
            <person name="Toyoda A."/>
            <person name="Suzuki Y."/>
            <person name="Hashimoto A."/>
            <person name="Yamaguchi K."/>
            <person name="Sugano A."/>
            <person name="Kohara Y."/>
            <person name="Fujiyama A."/>
            <person name="Anterola A."/>
            <person name="Aoki S."/>
            <person name="Ashton N."/>
            <person name="Barbazuk W.B."/>
            <person name="Barker E."/>
            <person name="Bennetzen J."/>
            <person name="Bezanilla M."/>
            <person name="Blankenship R."/>
            <person name="Cho S.H."/>
            <person name="Dutcher S."/>
            <person name="Estelle M."/>
            <person name="Fawcett J.A."/>
            <person name="Gundlach H."/>
            <person name="Hanada K."/>
            <person name="Heyl A."/>
            <person name="Hicks K.A."/>
            <person name="Hugh J."/>
            <person name="Lohr M."/>
            <person name="Mayer K."/>
            <person name="Melkozernov A."/>
            <person name="Murata T."/>
            <person name="Nelson D."/>
            <person name="Pils B."/>
            <person name="Prigge M."/>
            <person name="Reiss B."/>
            <person name="Renner T."/>
            <person name="Rombauts S."/>
            <person name="Rushton P."/>
            <person name="Sanderfoot A."/>
            <person name="Schween G."/>
            <person name="Shiu S.-H."/>
            <person name="Stueber K."/>
            <person name="Theodoulou F.L."/>
            <person name="Tu H."/>
            <person name="Van de Peer Y."/>
            <person name="Verrier P.J."/>
            <person name="Waters E."/>
            <person name="Wood A."/>
            <person name="Yang L."/>
            <person name="Cove D."/>
            <person name="Cuming A."/>
            <person name="Hasebe M."/>
            <person name="Lucas S."/>
            <person name="Mishler D.B."/>
            <person name="Reski R."/>
            <person name="Grigoriev I."/>
            <person name="Quatrano R.S."/>
            <person name="Boore J.L."/>
        </authorList>
    </citation>
    <scope>NUCLEOTIDE SEQUENCE [LARGE SCALE GENOMIC DNA]</scope>
    <source>
        <strain evidence="2 3">cv. Gransden 2004</strain>
    </source>
</reference>
<dbReference type="Proteomes" id="UP000006727">
    <property type="component" value="Chromosome 8"/>
</dbReference>
<evidence type="ECO:0000313" key="1">
    <source>
        <dbReference type="EMBL" id="PNR50069.1"/>
    </source>
</evidence>
<dbReference type="Gramene" id="Pp3c8_23300V3.1">
    <property type="protein sequence ID" value="PAC:32964000.CDS.1"/>
    <property type="gene ID" value="Pp3c8_23300"/>
</dbReference>
<dbReference type="EnsemblPlants" id="Pp3c8_23300V3.1">
    <property type="protein sequence ID" value="PAC:32964000.CDS.1"/>
    <property type="gene ID" value="Pp3c8_23300"/>
</dbReference>
<evidence type="ECO:0000313" key="3">
    <source>
        <dbReference type="Proteomes" id="UP000006727"/>
    </source>
</evidence>
<evidence type="ECO:0000313" key="2">
    <source>
        <dbReference type="EnsemblPlants" id="PAC:32964000.CDS.1"/>
    </source>
</evidence>
<gene>
    <name evidence="1" type="ORF">PHYPA_011966</name>
</gene>
<dbReference type="EnsemblPlants" id="Pp3c8_23300V3.2">
    <property type="protein sequence ID" value="PAC:32964001.CDS.1"/>
    <property type="gene ID" value="Pp3c8_23300"/>
</dbReference>
<organism evidence="1">
    <name type="scientific">Physcomitrium patens</name>
    <name type="common">Spreading-leaved earth moss</name>
    <name type="synonym">Physcomitrella patens</name>
    <dbReference type="NCBI Taxonomy" id="3218"/>
    <lineage>
        <taxon>Eukaryota</taxon>
        <taxon>Viridiplantae</taxon>
        <taxon>Streptophyta</taxon>
        <taxon>Embryophyta</taxon>
        <taxon>Bryophyta</taxon>
        <taxon>Bryophytina</taxon>
        <taxon>Bryopsida</taxon>
        <taxon>Funariidae</taxon>
        <taxon>Funariales</taxon>
        <taxon>Funariaceae</taxon>
        <taxon>Physcomitrium</taxon>
    </lineage>
</organism>
<sequence length="57" mass="6574">MRVTTSRGVVDVEALIREKEQYCTKKLCIYAQFLPVEESPVGRVLHHQVHVDEPKIP</sequence>
<dbReference type="EMBL" id="ABEU02000008">
    <property type="protein sequence ID" value="PNR50069.1"/>
    <property type="molecule type" value="Genomic_DNA"/>
</dbReference>
<proteinExistence type="predicted"/>
<dbReference type="AlphaFoldDB" id="A0A2K1K8G7"/>
<reference evidence="1 3" key="2">
    <citation type="journal article" date="2018" name="Plant J.">
        <title>The Physcomitrella patens chromosome-scale assembly reveals moss genome structure and evolution.</title>
        <authorList>
            <person name="Lang D."/>
            <person name="Ullrich K.K."/>
            <person name="Murat F."/>
            <person name="Fuchs J."/>
            <person name="Jenkins J."/>
            <person name="Haas F.B."/>
            <person name="Piednoel M."/>
            <person name="Gundlach H."/>
            <person name="Van Bel M."/>
            <person name="Meyberg R."/>
            <person name="Vives C."/>
            <person name="Morata J."/>
            <person name="Symeonidi A."/>
            <person name="Hiss M."/>
            <person name="Muchero W."/>
            <person name="Kamisugi Y."/>
            <person name="Saleh O."/>
            <person name="Blanc G."/>
            <person name="Decker E.L."/>
            <person name="van Gessel N."/>
            <person name="Grimwood J."/>
            <person name="Hayes R.D."/>
            <person name="Graham S.W."/>
            <person name="Gunter L.E."/>
            <person name="McDaniel S.F."/>
            <person name="Hoernstein S.N.W."/>
            <person name="Larsson A."/>
            <person name="Li F.W."/>
            <person name="Perroud P.F."/>
            <person name="Phillips J."/>
            <person name="Ranjan P."/>
            <person name="Rokshar D.S."/>
            <person name="Rothfels C.J."/>
            <person name="Schneider L."/>
            <person name="Shu S."/>
            <person name="Stevenson D.W."/>
            <person name="Thummler F."/>
            <person name="Tillich M."/>
            <person name="Villarreal Aguilar J.C."/>
            <person name="Widiez T."/>
            <person name="Wong G.K."/>
            <person name="Wymore A."/>
            <person name="Zhang Y."/>
            <person name="Zimmer A.D."/>
            <person name="Quatrano R.S."/>
            <person name="Mayer K.F.X."/>
            <person name="Goodstein D."/>
            <person name="Casacuberta J.M."/>
            <person name="Vandepoele K."/>
            <person name="Reski R."/>
            <person name="Cuming A.C."/>
            <person name="Tuskan G.A."/>
            <person name="Maumus F."/>
            <person name="Salse J."/>
            <person name="Schmutz J."/>
            <person name="Rensing S.A."/>
        </authorList>
    </citation>
    <scope>NUCLEOTIDE SEQUENCE [LARGE SCALE GENOMIC DNA]</scope>
    <source>
        <strain evidence="2 3">cv. Gransden 2004</strain>
    </source>
</reference>
<dbReference type="Gramene" id="Pp3c8_23300V3.2">
    <property type="protein sequence ID" value="PAC:32964001.CDS.1"/>
    <property type="gene ID" value="Pp3c8_23300"/>
</dbReference>
<dbReference type="InParanoid" id="A0A2K1K8G7"/>